<accession>A0ABV9JNA8</accession>
<feature type="chain" id="PRO_5046399445" evidence="1">
    <location>
        <begin position="20"/>
        <end position="252"/>
    </location>
</feature>
<dbReference type="Gene3D" id="3.40.190.10">
    <property type="entry name" value="Periplasmic binding protein-like II"/>
    <property type="match status" value="2"/>
</dbReference>
<evidence type="ECO:0000256" key="1">
    <source>
        <dbReference type="SAM" id="SignalP"/>
    </source>
</evidence>
<reference evidence="4" key="1">
    <citation type="journal article" date="2019" name="Int. J. Syst. Evol. Microbiol.">
        <title>The Global Catalogue of Microorganisms (GCM) 10K type strain sequencing project: providing services to taxonomists for standard genome sequencing and annotation.</title>
        <authorList>
            <consortium name="The Broad Institute Genomics Platform"/>
            <consortium name="The Broad Institute Genome Sequencing Center for Infectious Disease"/>
            <person name="Wu L."/>
            <person name="Ma J."/>
        </authorList>
    </citation>
    <scope>NUCLEOTIDE SEQUENCE [LARGE SCALE GENOMIC DNA]</scope>
    <source>
        <strain evidence="4">DT28</strain>
    </source>
</reference>
<feature type="domain" description="Solute-binding protein family 3/N-terminal" evidence="2">
    <location>
        <begin position="26"/>
        <end position="242"/>
    </location>
</feature>
<evidence type="ECO:0000259" key="2">
    <source>
        <dbReference type="Pfam" id="PF00497"/>
    </source>
</evidence>
<organism evidence="3 4">
    <name type="scientific">Rheinheimera marina</name>
    <dbReference type="NCBI Taxonomy" id="1774958"/>
    <lineage>
        <taxon>Bacteria</taxon>
        <taxon>Pseudomonadati</taxon>
        <taxon>Pseudomonadota</taxon>
        <taxon>Gammaproteobacteria</taxon>
        <taxon>Chromatiales</taxon>
        <taxon>Chromatiaceae</taxon>
        <taxon>Rheinheimera</taxon>
    </lineage>
</organism>
<proteinExistence type="predicted"/>
<evidence type="ECO:0000313" key="3">
    <source>
        <dbReference type="EMBL" id="MFC4655742.1"/>
    </source>
</evidence>
<comment type="caution">
    <text evidence="3">The sequence shown here is derived from an EMBL/GenBank/DDBJ whole genome shotgun (WGS) entry which is preliminary data.</text>
</comment>
<dbReference type="Pfam" id="PF00497">
    <property type="entry name" value="SBP_bac_3"/>
    <property type="match status" value="1"/>
</dbReference>
<dbReference type="RefSeq" id="WP_377334230.1">
    <property type="nucleotide sequence ID" value="NZ_JBHSGB010000010.1"/>
</dbReference>
<dbReference type="Proteomes" id="UP001595962">
    <property type="component" value="Unassembled WGS sequence"/>
</dbReference>
<dbReference type="PROSITE" id="PS51257">
    <property type="entry name" value="PROKAR_LIPOPROTEIN"/>
    <property type="match status" value="1"/>
</dbReference>
<dbReference type="PANTHER" id="PTHR38834">
    <property type="entry name" value="PERIPLASMIC SUBSTRATE BINDING PROTEIN FAMILY 3"/>
    <property type="match status" value="1"/>
</dbReference>
<keyword evidence="1" id="KW-0732">Signal</keyword>
<gene>
    <name evidence="3" type="ORF">ACFO3I_12060</name>
</gene>
<protein>
    <submittedName>
        <fullName evidence="3">Substrate-binding periplasmic protein</fullName>
    </submittedName>
</protein>
<dbReference type="InterPro" id="IPR001638">
    <property type="entry name" value="Solute-binding_3/MltF_N"/>
</dbReference>
<evidence type="ECO:0000313" key="4">
    <source>
        <dbReference type="Proteomes" id="UP001595962"/>
    </source>
</evidence>
<dbReference type="PANTHER" id="PTHR38834:SF3">
    <property type="entry name" value="SOLUTE-BINDING PROTEIN FAMILY 3_N-TERMINAL DOMAIN-CONTAINING PROTEIN"/>
    <property type="match status" value="1"/>
</dbReference>
<name>A0ABV9JNA8_9GAMM</name>
<keyword evidence="4" id="KW-1185">Reference proteome</keyword>
<feature type="signal peptide" evidence="1">
    <location>
        <begin position="1"/>
        <end position="19"/>
    </location>
</feature>
<sequence>MYRYLIVLSMVVLSVACQAESQQPALRIVTELSPPHQTLENGDVAGISTSIVKAVLKQAGLDARIEVYPWARAYYIASHTPNVLIYNMARTPERETEFHWIGPVASYRLGLTRLAERTDLNPSRPEQLQNYSVAAQRDDFAVEVLESYGLKAGRDIQLAADILESWRLLLNGKVDYVIDDAMAIPDTEQQLKLPAGTVRFVLAIKELEQQTYLAASKNTDPALLQKLLGAHQQVQRQQLYQQVMLAPHQAQP</sequence>
<dbReference type="SUPFAM" id="SSF53850">
    <property type="entry name" value="Periplasmic binding protein-like II"/>
    <property type="match status" value="1"/>
</dbReference>
<dbReference type="EMBL" id="JBHSGB010000010">
    <property type="protein sequence ID" value="MFC4655742.1"/>
    <property type="molecule type" value="Genomic_DNA"/>
</dbReference>